<dbReference type="OrthoDB" id="428655at2759"/>
<evidence type="ECO:0000313" key="1">
    <source>
        <dbReference type="EMBL" id="VDN25374.1"/>
    </source>
</evidence>
<reference evidence="1 2" key="2">
    <citation type="submission" date="2018-11" db="EMBL/GenBank/DDBJ databases">
        <authorList>
            <consortium name="Pathogen Informatics"/>
        </authorList>
    </citation>
    <scope>NUCLEOTIDE SEQUENCE [LARGE SCALE GENOMIC DNA]</scope>
</reference>
<gene>
    <name evidence="1" type="ORF">GPUH_LOCUS15106</name>
</gene>
<accession>A0A183E2B5</accession>
<dbReference type="Proteomes" id="UP000271098">
    <property type="component" value="Unassembled WGS sequence"/>
</dbReference>
<evidence type="ECO:0000313" key="3">
    <source>
        <dbReference type="WBParaSite" id="GPUH_0001512601-mRNA-1"/>
    </source>
</evidence>
<organism evidence="3">
    <name type="scientific">Gongylonema pulchrum</name>
    <dbReference type="NCBI Taxonomy" id="637853"/>
    <lineage>
        <taxon>Eukaryota</taxon>
        <taxon>Metazoa</taxon>
        <taxon>Ecdysozoa</taxon>
        <taxon>Nematoda</taxon>
        <taxon>Chromadorea</taxon>
        <taxon>Rhabditida</taxon>
        <taxon>Spirurina</taxon>
        <taxon>Spiruromorpha</taxon>
        <taxon>Spiruroidea</taxon>
        <taxon>Gongylonematidae</taxon>
        <taxon>Gongylonema</taxon>
    </lineage>
</organism>
<protein>
    <submittedName>
        <fullName evidence="3">MMS1_N domain-containing protein</fullName>
    </submittedName>
</protein>
<keyword evidence="2" id="KW-1185">Reference proteome</keyword>
<proteinExistence type="predicted"/>
<dbReference type="EMBL" id="UYRT01082035">
    <property type="protein sequence ID" value="VDN25374.1"/>
    <property type="molecule type" value="Genomic_DNA"/>
</dbReference>
<sequence>MDSANSPVSWVDLKRDPGLIRADFSGYKLSLDQFPSYIQSLKTPVRELQPSNTQYGLEHIKLFSDINYLTFDMYSSDLYQKRFMIILQGPRLCSIDFDAEECLSIEPLSICGVVSSFVIVESRCVANNYDVLLRSVVPGERASSSGPNFMNKAVWLSIINENGAMRLGDIRSVLCSGHIEMTTFDRAPETLIIVSTGDLTFCGNETDTSAPEDEEMIIETGRHFADFTILFFRDFMKF</sequence>
<dbReference type="AlphaFoldDB" id="A0A183E2B5"/>
<dbReference type="WBParaSite" id="GPUH_0001512601-mRNA-1">
    <property type="protein sequence ID" value="GPUH_0001512601-mRNA-1"/>
    <property type="gene ID" value="GPUH_0001512601"/>
</dbReference>
<evidence type="ECO:0000313" key="2">
    <source>
        <dbReference type="Proteomes" id="UP000271098"/>
    </source>
</evidence>
<name>A0A183E2B5_9BILA</name>
<reference evidence="3" key="1">
    <citation type="submission" date="2016-06" db="UniProtKB">
        <authorList>
            <consortium name="WormBaseParasite"/>
        </authorList>
    </citation>
    <scope>IDENTIFICATION</scope>
</reference>